<protein>
    <submittedName>
        <fullName evidence="2">SFRICE_037901</fullName>
    </submittedName>
</protein>
<accession>A0A2H1W8C9</accession>
<feature type="transmembrane region" description="Helical" evidence="1">
    <location>
        <begin position="68"/>
        <end position="92"/>
    </location>
</feature>
<sequence>MVAGPTPALCARSNSLCDPQIIVSGLGVIFLKIRESGVQANVHQRLTVARPRCSGHVSTFSSVGITDMYPAMLMTLYGMLLAPAVLLLEITYKRLMTIRNQKRRLADPDHIPFRH</sequence>
<name>A0A2H1W8C9_SPOFR</name>
<organism evidence="2">
    <name type="scientific">Spodoptera frugiperda</name>
    <name type="common">Fall armyworm</name>
    <dbReference type="NCBI Taxonomy" id="7108"/>
    <lineage>
        <taxon>Eukaryota</taxon>
        <taxon>Metazoa</taxon>
        <taxon>Ecdysozoa</taxon>
        <taxon>Arthropoda</taxon>
        <taxon>Hexapoda</taxon>
        <taxon>Insecta</taxon>
        <taxon>Pterygota</taxon>
        <taxon>Neoptera</taxon>
        <taxon>Endopterygota</taxon>
        <taxon>Lepidoptera</taxon>
        <taxon>Glossata</taxon>
        <taxon>Ditrysia</taxon>
        <taxon>Noctuoidea</taxon>
        <taxon>Noctuidae</taxon>
        <taxon>Amphipyrinae</taxon>
        <taxon>Spodoptera</taxon>
    </lineage>
</organism>
<keyword evidence="1" id="KW-0472">Membrane</keyword>
<proteinExistence type="predicted"/>
<evidence type="ECO:0000313" key="2">
    <source>
        <dbReference type="EMBL" id="SOQ49349.1"/>
    </source>
</evidence>
<gene>
    <name evidence="2" type="ORF">SFRICE_037901</name>
</gene>
<evidence type="ECO:0000256" key="1">
    <source>
        <dbReference type="SAM" id="Phobius"/>
    </source>
</evidence>
<keyword evidence="1" id="KW-0812">Transmembrane</keyword>
<dbReference type="EMBL" id="ODYU01006997">
    <property type="protein sequence ID" value="SOQ49349.1"/>
    <property type="molecule type" value="Genomic_DNA"/>
</dbReference>
<dbReference type="AlphaFoldDB" id="A0A2H1W8C9"/>
<keyword evidence="1" id="KW-1133">Transmembrane helix</keyword>
<reference evidence="2" key="1">
    <citation type="submission" date="2016-07" db="EMBL/GenBank/DDBJ databases">
        <authorList>
            <person name="Bretaudeau A."/>
        </authorList>
    </citation>
    <scope>NUCLEOTIDE SEQUENCE</scope>
    <source>
        <strain evidence="2">Rice</strain>
        <tissue evidence="2">Whole body</tissue>
    </source>
</reference>